<dbReference type="GO" id="GO:0004725">
    <property type="term" value="F:protein tyrosine phosphatase activity"/>
    <property type="evidence" value="ECO:0007669"/>
    <property type="project" value="UniProtKB-EC"/>
</dbReference>
<dbReference type="GO" id="GO:0005768">
    <property type="term" value="C:endosome"/>
    <property type="evidence" value="ECO:0007669"/>
    <property type="project" value="UniProtKB-SubCell"/>
</dbReference>
<dbReference type="InterPro" id="IPR011011">
    <property type="entry name" value="Znf_FYVE_PHD"/>
</dbReference>
<feature type="compositionally biased region" description="Basic and acidic residues" evidence="18">
    <location>
        <begin position="368"/>
        <end position="388"/>
    </location>
</feature>
<feature type="region of interest" description="Disordered" evidence="18">
    <location>
        <begin position="502"/>
        <end position="570"/>
    </location>
</feature>
<dbReference type="FunFam" id="3.90.190.10:FF:000012">
    <property type="entry name" value="protein tyrosine phosphatase type IVA 1"/>
    <property type="match status" value="1"/>
</dbReference>
<feature type="compositionally biased region" description="Basic and acidic residues" evidence="18">
    <location>
        <begin position="673"/>
        <end position="682"/>
    </location>
</feature>
<feature type="region of interest" description="Disordered" evidence="18">
    <location>
        <begin position="428"/>
        <end position="483"/>
    </location>
</feature>
<feature type="compositionally biased region" description="Polar residues" evidence="18">
    <location>
        <begin position="1860"/>
        <end position="1874"/>
    </location>
</feature>
<evidence type="ECO:0000259" key="20">
    <source>
        <dbReference type="PROSITE" id="PS50054"/>
    </source>
</evidence>
<keyword evidence="14" id="KW-1015">Disulfide bond</keyword>
<evidence type="ECO:0000256" key="16">
    <source>
        <dbReference type="ARBA" id="ARBA00051722"/>
    </source>
</evidence>
<keyword evidence="15" id="KW-0449">Lipoprotein</keyword>
<evidence type="ECO:0000313" key="24">
    <source>
        <dbReference type="Proteomes" id="UP000269221"/>
    </source>
</evidence>
<keyword evidence="9" id="KW-0967">Endosome</keyword>
<dbReference type="CDD" id="cd15638">
    <property type="entry name" value="PHD_PHF3"/>
    <property type="match status" value="1"/>
</dbReference>
<evidence type="ECO:0000256" key="17">
    <source>
        <dbReference type="PROSITE-ProRule" id="PRU00146"/>
    </source>
</evidence>
<keyword evidence="8" id="KW-0479">Metal-binding</keyword>
<keyword evidence="6" id="KW-0488">Methylation</keyword>
<evidence type="ECO:0000256" key="4">
    <source>
        <dbReference type="ARBA" id="ARBA00009580"/>
    </source>
</evidence>
<feature type="domain" description="PHD-type" evidence="19">
    <location>
        <begin position="864"/>
        <end position="919"/>
    </location>
</feature>
<feature type="region of interest" description="Disordered" evidence="18">
    <location>
        <begin position="1519"/>
        <end position="1542"/>
    </location>
</feature>
<reference evidence="23 24" key="1">
    <citation type="submission" date="2018-07" db="EMBL/GenBank/DDBJ databases">
        <title>A high quality draft genome assembly of the barn swallow (H. rustica rustica).</title>
        <authorList>
            <person name="Formenti G."/>
            <person name="Chiara M."/>
            <person name="Poveda L."/>
            <person name="Francoijs K.-J."/>
            <person name="Bonisoli-Alquati A."/>
            <person name="Canova L."/>
            <person name="Gianfranceschi L."/>
            <person name="Horner D.S."/>
            <person name="Saino N."/>
        </authorList>
    </citation>
    <scope>NUCLEOTIDE SEQUENCE [LARGE SCALE GENOMIC DNA]</scope>
    <source>
        <strain evidence="23">Chelidonia</strain>
        <tissue evidence="23">Blood</tissue>
    </source>
</reference>
<feature type="compositionally biased region" description="Basic and acidic residues" evidence="18">
    <location>
        <begin position="1039"/>
        <end position="1050"/>
    </location>
</feature>
<evidence type="ECO:0000256" key="10">
    <source>
        <dbReference type="ARBA" id="ARBA00022771"/>
    </source>
</evidence>
<dbReference type="Pfam" id="PF22785">
    <property type="entry name" value="Tc-R-P"/>
    <property type="match status" value="1"/>
</dbReference>
<evidence type="ECO:0000259" key="21">
    <source>
        <dbReference type="PROSITE" id="PS50056"/>
    </source>
</evidence>
<feature type="compositionally biased region" description="Basic and acidic residues" evidence="18">
    <location>
        <begin position="1020"/>
        <end position="1031"/>
    </location>
</feature>
<feature type="domain" description="Tyrosine specific protein phosphatases" evidence="21">
    <location>
        <begin position="79"/>
        <end position="132"/>
    </location>
</feature>
<protein>
    <recommendedName>
        <fullName evidence="25">PHD finger protein 3</fullName>
    </recommendedName>
</protein>
<feature type="domain" description="TFIIS central" evidence="22">
    <location>
        <begin position="1079"/>
        <end position="1198"/>
    </location>
</feature>
<evidence type="ECO:0000256" key="3">
    <source>
        <dbReference type="ARBA" id="ARBA00004496"/>
    </source>
</evidence>
<evidence type="ECO:0000256" key="8">
    <source>
        <dbReference type="ARBA" id="ARBA00022723"/>
    </source>
</evidence>
<feature type="compositionally biased region" description="Basic and acidic residues" evidence="18">
    <location>
        <begin position="313"/>
        <end position="339"/>
    </location>
</feature>
<evidence type="ECO:0000256" key="9">
    <source>
        <dbReference type="ARBA" id="ARBA00022753"/>
    </source>
</evidence>
<evidence type="ECO:0000256" key="13">
    <source>
        <dbReference type="ARBA" id="ARBA00023136"/>
    </source>
</evidence>
<comment type="catalytic activity">
    <reaction evidence="16">
        <text>O-phospho-L-tyrosyl-[protein] + H2O = L-tyrosyl-[protein] + phosphate</text>
        <dbReference type="Rhea" id="RHEA:10684"/>
        <dbReference type="Rhea" id="RHEA-COMP:10136"/>
        <dbReference type="Rhea" id="RHEA-COMP:20101"/>
        <dbReference type="ChEBI" id="CHEBI:15377"/>
        <dbReference type="ChEBI" id="CHEBI:43474"/>
        <dbReference type="ChEBI" id="CHEBI:46858"/>
        <dbReference type="ChEBI" id="CHEBI:61978"/>
        <dbReference type="EC" id="3.1.3.48"/>
    </reaction>
</comment>
<feature type="region of interest" description="Disordered" evidence="18">
    <location>
        <begin position="615"/>
        <end position="839"/>
    </location>
</feature>
<dbReference type="Gene3D" id="3.30.40.10">
    <property type="entry name" value="Zinc/RING finger domain, C3HC4 (zinc finger)"/>
    <property type="match status" value="1"/>
</dbReference>
<feature type="compositionally biased region" description="Polar residues" evidence="18">
    <location>
        <begin position="1785"/>
        <end position="1800"/>
    </location>
</feature>
<feature type="region of interest" description="Disordered" evidence="18">
    <location>
        <begin position="1731"/>
        <end position="1897"/>
    </location>
</feature>
<evidence type="ECO:0000256" key="1">
    <source>
        <dbReference type="ARBA" id="ARBA00004177"/>
    </source>
</evidence>
<feature type="compositionally biased region" description="Basic and acidic residues" evidence="18">
    <location>
        <begin position="1824"/>
        <end position="1837"/>
    </location>
</feature>
<dbReference type="GO" id="GO:0006351">
    <property type="term" value="P:DNA-templated transcription"/>
    <property type="evidence" value="ECO:0007669"/>
    <property type="project" value="InterPro"/>
</dbReference>
<keyword evidence="5" id="KW-1003">Cell membrane</keyword>
<keyword evidence="10 17" id="KW-0863">Zinc-finger</keyword>
<feature type="compositionally biased region" description="Polar residues" evidence="18">
    <location>
        <begin position="726"/>
        <end position="737"/>
    </location>
</feature>
<dbReference type="GO" id="GO:0005634">
    <property type="term" value="C:nucleus"/>
    <property type="evidence" value="ECO:0007669"/>
    <property type="project" value="TreeGrafter"/>
</dbReference>
<dbReference type="PROSITE" id="PS50016">
    <property type="entry name" value="ZF_PHD_2"/>
    <property type="match status" value="1"/>
</dbReference>
<dbReference type="SUPFAM" id="SSF46942">
    <property type="entry name" value="Elongation factor TFIIS domain 2"/>
    <property type="match status" value="1"/>
</dbReference>
<name>A0A3M0KRT4_HIRRU</name>
<feature type="region of interest" description="Disordered" evidence="18">
    <location>
        <begin position="1216"/>
        <end position="1259"/>
    </location>
</feature>
<dbReference type="PANTHER" id="PTHR11477">
    <property type="entry name" value="TRANSCRIPTION FACTOR S-II ZINC FINGER DOMAIN-CONTAINING PROTEIN"/>
    <property type="match status" value="1"/>
</dbReference>
<evidence type="ECO:0000256" key="18">
    <source>
        <dbReference type="SAM" id="MobiDB-lite"/>
    </source>
</evidence>
<feature type="compositionally biased region" description="Basic and acidic residues" evidence="18">
    <location>
        <begin position="447"/>
        <end position="479"/>
    </location>
</feature>
<dbReference type="SMART" id="SM00249">
    <property type="entry name" value="PHD"/>
    <property type="match status" value="1"/>
</dbReference>
<dbReference type="GO" id="GO:0005886">
    <property type="term" value="C:plasma membrane"/>
    <property type="evidence" value="ECO:0007669"/>
    <property type="project" value="UniProtKB-SubCell"/>
</dbReference>
<dbReference type="InterPro" id="IPR013083">
    <property type="entry name" value="Znf_RING/FYVE/PHD"/>
</dbReference>
<evidence type="ECO:0000256" key="15">
    <source>
        <dbReference type="ARBA" id="ARBA00023288"/>
    </source>
</evidence>
<dbReference type="SUPFAM" id="SSF52799">
    <property type="entry name" value="(Phosphotyrosine protein) phosphatases II"/>
    <property type="match status" value="1"/>
</dbReference>
<dbReference type="InterPro" id="IPR003618">
    <property type="entry name" value="TFIIS_cen_dom"/>
</dbReference>
<evidence type="ECO:0000259" key="22">
    <source>
        <dbReference type="PROSITE" id="PS51321"/>
    </source>
</evidence>
<proteinExistence type="inferred from homology"/>
<dbReference type="OrthoDB" id="1884872at2759"/>
<dbReference type="Proteomes" id="UP000269221">
    <property type="component" value="Unassembled WGS sequence"/>
</dbReference>
<evidence type="ECO:0000313" key="23">
    <source>
        <dbReference type="EMBL" id="RMC13440.1"/>
    </source>
</evidence>
<comment type="caution">
    <text evidence="23">The sequence shown here is derived from an EMBL/GenBank/DDBJ whole genome shotgun (WGS) entry which is preliminary data.</text>
</comment>
<feature type="compositionally biased region" description="Polar residues" evidence="18">
    <location>
        <begin position="703"/>
        <end position="716"/>
    </location>
</feature>
<feature type="compositionally biased region" description="Polar residues" evidence="18">
    <location>
        <begin position="626"/>
        <end position="649"/>
    </location>
</feature>
<dbReference type="CDD" id="cd21548">
    <property type="entry name" value="SPOC_PHF3"/>
    <property type="match status" value="1"/>
</dbReference>
<dbReference type="Gene3D" id="3.90.190.10">
    <property type="entry name" value="Protein tyrosine phosphatase superfamily"/>
    <property type="match status" value="1"/>
</dbReference>
<feature type="compositionally biased region" description="Basic and acidic residues" evidence="18">
    <location>
        <begin position="532"/>
        <end position="564"/>
    </location>
</feature>
<evidence type="ECO:0000256" key="12">
    <source>
        <dbReference type="ARBA" id="ARBA00022833"/>
    </source>
</evidence>
<keyword evidence="7" id="KW-0963">Cytoplasm</keyword>
<dbReference type="PROSITE" id="PS51321">
    <property type="entry name" value="TFIIS_CENTRAL"/>
    <property type="match status" value="1"/>
</dbReference>
<evidence type="ECO:0000259" key="19">
    <source>
        <dbReference type="PROSITE" id="PS50016"/>
    </source>
</evidence>
<dbReference type="InterPro" id="IPR020422">
    <property type="entry name" value="TYR_PHOSPHATASE_DUAL_dom"/>
</dbReference>
<feature type="compositionally biased region" description="Basic and acidic residues" evidence="18">
    <location>
        <begin position="738"/>
        <end position="754"/>
    </location>
</feature>
<feature type="region of interest" description="Disordered" evidence="18">
    <location>
        <begin position="256"/>
        <end position="407"/>
    </location>
</feature>
<comment type="subcellular location">
    <subcellularLocation>
        <location evidence="2">Cell membrane</location>
    </subcellularLocation>
    <subcellularLocation>
        <location evidence="3">Cytoplasm</location>
    </subcellularLocation>
    <subcellularLocation>
        <location evidence="1">Endosome</location>
    </subcellularLocation>
</comment>
<dbReference type="Pfam" id="PF00628">
    <property type="entry name" value="PHD"/>
    <property type="match status" value="1"/>
</dbReference>
<dbReference type="InterPro" id="IPR019786">
    <property type="entry name" value="Zinc_finger_PHD-type_CS"/>
</dbReference>
<dbReference type="InterPro" id="IPR012921">
    <property type="entry name" value="SPOC_C"/>
</dbReference>
<feature type="compositionally biased region" description="Basic and acidic residues" evidence="18">
    <location>
        <begin position="2046"/>
        <end position="2094"/>
    </location>
</feature>
<dbReference type="STRING" id="333673.A0A3M0KRT4"/>
<evidence type="ECO:0000256" key="5">
    <source>
        <dbReference type="ARBA" id="ARBA00022475"/>
    </source>
</evidence>
<evidence type="ECO:0000256" key="2">
    <source>
        <dbReference type="ARBA" id="ARBA00004236"/>
    </source>
</evidence>
<accession>A0A3M0KRT4</accession>
<feature type="region of interest" description="Disordered" evidence="18">
    <location>
        <begin position="2041"/>
        <end position="2132"/>
    </location>
</feature>
<dbReference type="PROSITE" id="PS01359">
    <property type="entry name" value="ZF_PHD_1"/>
    <property type="match status" value="1"/>
</dbReference>
<feature type="compositionally biased region" description="Polar residues" evidence="18">
    <location>
        <begin position="767"/>
        <end position="785"/>
    </location>
</feature>
<dbReference type="InterPro" id="IPR000387">
    <property type="entry name" value="Tyr_Pase_dom"/>
</dbReference>
<feature type="compositionally biased region" description="Low complexity" evidence="18">
    <location>
        <begin position="1765"/>
        <end position="1784"/>
    </location>
</feature>
<evidence type="ECO:0000256" key="6">
    <source>
        <dbReference type="ARBA" id="ARBA00022481"/>
    </source>
</evidence>
<dbReference type="InterPro" id="IPR001965">
    <property type="entry name" value="Znf_PHD"/>
</dbReference>
<feature type="region of interest" description="Disordered" evidence="18">
    <location>
        <begin position="1942"/>
        <end position="1962"/>
    </location>
</feature>
<dbReference type="PROSITE" id="PS50054">
    <property type="entry name" value="TYR_PHOSPHATASE_DUAL"/>
    <property type="match status" value="1"/>
</dbReference>
<comment type="similarity">
    <text evidence="4">Belongs to the protein-tyrosine phosphatase family.</text>
</comment>
<dbReference type="Gene3D" id="1.10.472.30">
    <property type="entry name" value="Transcription elongation factor S-II, central domain"/>
    <property type="match status" value="1"/>
</dbReference>
<feature type="compositionally biased region" description="Polar residues" evidence="18">
    <location>
        <begin position="298"/>
        <end position="312"/>
    </location>
</feature>
<feature type="compositionally biased region" description="Polar residues" evidence="18">
    <location>
        <begin position="1249"/>
        <end position="1258"/>
    </location>
</feature>
<dbReference type="InterPro" id="IPR029021">
    <property type="entry name" value="Prot-tyrosine_phosphatase-like"/>
</dbReference>
<dbReference type="SMART" id="SM00510">
    <property type="entry name" value="TFS2M"/>
    <property type="match status" value="1"/>
</dbReference>
<dbReference type="SUPFAM" id="SSF57903">
    <property type="entry name" value="FYVE/PHD zinc finger"/>
    <property type="match status" value="1"/>
</dbReference>
<dbReference type="GO" id="GO:0008270">
    <property type="term" value="F:zinc ion binding"/>
    <property type="evidence" value="ECO:0007669"/>
    <property type="project" value="UniProtKB-KW"/>
</dbReference>
<feature type="region of interest" description="Disordered" evidence="18">
    <location>
        <begin position="962"/>
        <end position="1081"/>
    </location>
</feature>
<keyword evidence="24" id="KW-1185">Reference proteome</keyword>
<evidence type="ECO:0000256" key="14">
    <source>
        <dbReference type="ARBA" id="ARBA00023157"/>
    </source>
</evidence>
<feature type="compositionally biased region" description="Basic and acidic residues" evidence="18">
    <location>
        <begin position="1738"/>
        <end position="1764"/>
    </location>
</feature>
<feature type="compositionally biased region" description="Basic and acidic residues" evidence="18">
    <location>
        <begin position="786"/>
        <end position="817"/>
    </location>
</feature>
<dbReference type="EMBL" id="QRBI01000106">
    <property type="protein sequence ID" value="RMC13440.1"/>
    <property type="molecule type" value="Genomic_DNA"/>
</dbReference>
<dbReference type="InterPro" id="IPR036575">
    <property type="entry name" value="TFIIS_cen_dom_sf"/>
</dbReference>
<feature type="compositionally biased region" description="Basic and acidic residues" evidence="18">
    <location>
        <begin position="966"/>
        <end position="1002"/>
    </location>
</feature>
<dbReference type="Pfam" id="PF07500">
    <property type="entry name" value="TFIIS_M"/>
    <property type="match status" value="1"/>
</dbReference>
<feature type="compositionally biased region" description="Basic and acidic residues" evidence="18">
    <location>
        <begin position="1233"/>
        <end position="1248"/>
    </location>
</feature>
<evidence type="ECO:0008006" key="25">
    <source>
        <dbReference type="Google" id="ProtNLM"/>
    </source>
</evidence>
<evidence type="ECO:0000256" key="7">
    <source>
        <dbReference type="ARBA" id="ARBA00022490"/>
    </source>
</evidence>
<feature type="domain" description="Tyrosine-protein phosphatase" evidence="20">
    <location>
        <begin position="5"/>
        <end position="156"/>
    </location>
</feature>
<dbReference type="InterPro" id="IPR019787">
    <property type="entry name" value="Znf_PHD-finger"/>
</dbReference>
<dbReference type="Pfam" id="PF07744">
    <property type="entry name" value="SPOC"/>
    <property type="match status" value="1"/>
</dbReference>
<keyword evidence="12" id="KW-0862">Zinc</keyword>
<evidence type="ECO:0000256" key="11">
    <source>
        <dbReference type="ARBA" id="ARBA00022801"/>
    </source>
</evidence>
<dbReference type="PROSITE" id="PS50056">
    <property type="entry name" value="TYR_PHOSPHATASE_2"/>
    <property type="match status" value="1"/>
</dbReference>
<sequence length="2249" mass="248778">MNRPAPVEITYKNMRFLITHNPTNATLNKFIEELKKYGVTTVVRVCEATYDTAPVEKEGIQVLDWPFDDGAPPSNQIVDDWLNLLKVKFREEPGCCIAVHCVAGLGRAPVLVALALIECGMKYEDAVQFIRQAERHTGVFMDIVDTFNHLIPTEHLDDALFLESNLENEVCEDFSTSQNVLEDSLKNMLSDKDPMLGSASAQFCLPVLDSNDPNFQMPCSTVIGLDDTMDEEGVKESGNDTIDDDELALPNRSLRSRAEEASVASQRKSPRLMAQEPVRSLRQSTLAKRSNVAPPLNTKKSSVKTGSAPKNGQKQERSPVKETDVAARLKTEQPREVRRSTRRSGQVEGTAAAVTASQSNTKCLPGPEDVKEIKSETSEQTKVEETSRELSCANLTESPSPSPGETKKVVDVAMETDSGSAELVCSVSADTEMIPVENETSDVTDSMDLKNSSEDDKAEESEKKAEEHNQIEVTGKDNDPPSVCINTDDVCESFSDLSSSVKEGVDCSSGSHSVEVLDENTSSVKECVTEAGDDKGMEKTETPSEKLSDSTDCDNKDLKSKEFSSADPGNSILECTVVDQSSQNVQQQISSTKVEDSEASKFEGDEKQIVISTKCEKDIRPRHSKSVVQNKQNLTAGTQQKSGTVQQEMTRSRTRAGIAVLGLHSPSSASLKRNVDEQESHQHPNNPVKIRKKQSDPGLKAKSSVSGVTVKKQTNTKLKKIPRVQASGQAQRSSVQKASEKSPTHQSSSKDTHHSVHSLSGHVSHPGQKQASKHQLATGLKANSSTKEEAESKDPSIVEHLKEDDKEKKSKRNDKNLQPRQRRSSKSLSLDEPPLFIPDNISTVKREGLEHTSASESKHIWVPSKQCGFCKKPHGNRFMVGCGRCDDWFHGDCVGLSLSQAQQMGEEDKEYVCVKCCAEEDRKMECSDQNVPDTQVKLEHKEEKTIECEKLGVSKQTPCNLNTMTEKTKQTEDTGKHKVKIFRRESGDGKNLPESRDSDTKKGQHVPARKGSQTAAIPRRSPEDKNEKISKESPSTVERSTKSGMPEKQEIKKKKNEKGSISATHLPPVPASKPSADQIRQSVKQSLKEILMKRLTDSSLKIPEERAAKVATRIERELFSFFRDTDAKYKNKYRSLMFNLKDPKNNILFKKVLKGEVTPDHLIKMSPEELASKELAAWRQRENRHTIEMIEKEQREVERRPITKITHKGEIEIESETPMKEQEEVMEIQEPNTKFEKSEEAEKDKEINESTSPDTTSQHKNHLFDLNCKICIGRMAPPTDDLSGKKVKVSVGVARKQSDNEAESIADALSSTSSILASELLEDDKQDSLKSFTPLPKSETPGTVECESLFLARLNFIWKGFINMPSVAKFVIKAYPVSGSFEYLTEDLPDSIQVGGRISPHTVWDYVEKIKASGTKEICVVRFTPVTEEDQISYALLFAYFSSRKRYGVAANNMKQVKDLYLIPLGSSDKVPHHLVPFDGPGIEIHRPNLLLGLIIRQKMKRQISAVSSVTSSFADEAAESTLSSLPPEKKSKPSKPEVSHHDLALEEEEENNFFNSFTTVLHKQRNKPQPSNSDDAPAAVEPLVESTKHEPPKPLRFLPGVLVGWENQPSTLELANKPLPVDDILQSLLGTTGQVYEHSKSEAGPSEDIPLLNEQTNLKEETMDVTDVTAEISEAKTGVDDPQESTNAAVAMDAAAVGTSSSARSASSLIGLSLKGKPPDVSTEAFLANLSSQSQNKETEESKENDPKRQLQDKDSAAQEVRRSTNSSFSSSSNSGKKPSENNVNVGSAEGTTANTSKSPPFINLKRDPRQAAGRSQQTNISENKDGDASRNEDRQNASGNDQGESENKQRSGEGGLNLYQSEAQTSETQFSSAAAKADNTVASQAEDTKHSQEDVLMQNIETVNSFRRGPAVASSHFETENSSRSEFISKVPNPIASGSFSSVGSPQQNFQHSKSNPSGFQFQAPAPHNFPPQNNPMFGFPPHLPPPLLPPPGFGFPQNPMMPWPPVAHLSGQPPQYAGPIAQGLPVAHKQSRFLGPENFFQSKDSRRPERHHSDPWGREEQHLERGFSRGKNDRQRLYSETHHQKKTDMKKSGATKNTGSKILKETGAETETRKKRESGRVERKDRETKKECDLHTVIELLMAKAPERLEIQKKRQRSLKVMNRLMKKIRRGRKAKTSIENEKMKRAERDIGTTVTELKAKASCGHKRPYLEKLEEKNLGTAQMPGGIRELPGGKSCRSSCIGLII</sequence>
<keyword evidence="11" id="KW-0378">Hydrolase</keyword>
<gene>
    <name evidence="23" type="ORF">DUI87_10978</name>
</gene>
<dbReference type="PANTHER" id="PTHR11477:SF10">
    <property type="entry name" value="PHD FINGER PROTEIN 3"/>
    <property type="match status" value="1"/>
</dbReference>
<organism evidence="23 24">
    <name type="scientific">Hirundo rustica rustica</name>
    <dbReference type="NCBI Taxonomy" id="333673"/>
    <lineage>
        <taxon>Eukaryota</taxon>
        <taxon>Metazoa</taxon>
        <taxon>Chordata</taxon>
        <taxon>Craniata</taxon>
        <taxon>Vertebrata</taxon>
        <taxon>Euteleostomi</taxon>
        <taxon>Archelosauria</taxon>
        <taxon>Archosauria</taxon>
        <taxon>Dinosauria</taxon>
        <taxon>Saurischia</taxon>
        <taxon>Theropoda</taxon>
        <taxon>Coelurosauria</taxon>
        <taxon>Aves</taxon>
        <taxon>Neognathae</taxon>
        <taxon>Neoaves</taxon>
        <taxon>Telluraves</taxon>
        <taxon>Australaves</taxon>
        <taxon>Passeriformes</taxon>
        <taxon>Sylvioidea</taxon>
        <taxon>Hirundinidae</taxon>
        <taxon>Hirundo</taxon>
    </lineage>
</organism>
<feature type="compositionally biased region" description="Basic and acidic residues" evidence="18">
    <location>
        <begin position="2105"/>
        <end position="2132"/>
    </location>
</feature>
<keyword evidence="13" id="KW-0472">Membrane</keyword>
<feature type="compositionally biased region" description="Basic and acidic residues" evidence="18">
    <location>
        <begin position="1528"/>
        <end position="1542"/>
    </location>
</feature>